<feature type="compositionally biased region" description="Basic and acidic residues" evidence="1">
    <location>
        <begin position="67"/>
        <end position="83"/>
    </location>
</feature>
<evidence type="ECO:0000313" key="3">
    <source>
        <dbReference type="Proteomes" id="UP000244722"/>
    </source>
</evidence>
<comment type="caution">
    <text evidence="2">The sequence shown here is derived from an EMBL/GenBank/DDBJ whole genome shotgun (WGS) entry which is preliminary data.</text>
</comment>
<proteinExistence type="predicted"/>
<evidence type="ECO:0000313" key="2">
    <source>
        <dbReference type="EMBL" id="PUU83077.1"/>
    </source>
</evidence>
<accession>A0A2T7A5Q8</accession>
<dbReference type="Proteomes" id="UP000244722">
    <property type="component" value="Unassembled WGS sequence"/>
</dbReference>
<keyword evidence="3" id="KW-1185">Reference proteome</keyword>
<organism evidence="2 3">
    <name type="scientific">Tuber borchii</name>
    <name type="common">White truffle</name>
    <dbReference type="NCBI Taxonomy" id="42251"/>
    <lineage>
        <taxon>Eukaryota</taxon>
        <taxon>Fungi</taxon>
        <taxon>Dikarya</taxon>
        <taxon>Ascomycota</taxon>
        <taxon>Pezizomycotina</taxon>
        <taxon>Pezizomycetes</taxon>
        <taxon>Pezizales</taxon>
        <taxon>Tuberaceae</taxon>
        <taxon>Tuber</taxon>
    </lineage>
</organism>
<sequence length="129" mass="14666">FTANSKWEEITYELLSHQTAADRPDLVVPHQENIKTRPGPPGGVTVLLVLPGARWCALVHGRTPRLREVDQGGSARTREDHGDQNPPWWFRSIQDHPGPRKNIFLMLYSISRYKISLTRSTTRKSLNLG</sequence>
<dbReference type="AlphaFoldDB" id="A0A2T7A5Q8"/>
<protein>
    <submittedName>
        <fullName evidence="2">Uncharacterized protein</fullName>
    </submittedName>
</protein>
<feature type="region of interest" description="Disordered" evidence="1">
    <location>
        <begin position="67"/>
        <end position="87"/>
    </location>
</feature>
<evidence type="ECO:0000256" key="1">
    <source>
        <dbReference type="SAM" id="MobiDB-lite"/>
    </source>
</evidence>
<reference evidence="2 3" key="1">
    <citation type="submission" date="2017-04" db="EMBL/GenBank/DDBJ databases">
        <title>Draft genome sequence of Tuber borchii Vittad., a whitish edible truffle.</title>
        <authorList>
            <consortium name="DOE Joint Genome Institute"/>
            <person name="Murat C."/>
            <person name="Kuo A."/>
            <person name="Barry K.W."/>
            <person name="Clum A."/>
            <person name="Dockter R.B."/>
            <person name="Fauchery L."/>
            <person name="Iotti M."/>
            <person name="Kohler A."/>
            <person name="Labutti K."/>
            <person name="Lindquist E.A."/>
            <person name="Lipzen A."/>
            <person name="Ohm R.A."/>
            <person name="Wang M."/>
            <person name="Grigoriev I.V."/>
            <person name="Zambonelli A."/>
            <person name="Martin F.M."/>
        </authorList>
    </citation>
    <scope>NUCLEOTIDE SEQUENCE [LARGE SCALE GENOMIC DNA]</scope>
    <source>
        <strain evidence="2 3">Tbo3840</strain>
    </source>
</reference>
<dbReference type="EMBL" id="NESQ01000017">
    <property type="protein sequence ID" value="PUU83077.1"/>
    <property type="molecule type" value="Genomic_DNA"/>
</dbReference>
<feature type="non-terminal residue" evidence="2">
    <location>
        <position position="1"/>
    </location>
</feature>
<gene>
    <name evidence="2" type="ORF">B9Z19DRAFT_965542</name>
</gene>
<name>A0A2T7A5Q8_TUBBO</name>